<dbReference type="SUPFAM" id="SSF48403">
    <property type="entry name" value="Ankyrin repeat"/>
    <property type="match status" value="1"/>
</dbReference>
<sequence>MRSWRVDVELLEALSAYGVDLTAKDKTGKNILHHGAIHGTTSKEILNLAWGINVAVNDRDKEGKSPFTYATEAFNKKRLHTGFGSPDRWKHSLGNFKSLARTGGFELEF</sequence>
<name>A0A8E0QVX5_9EURO</name>
<dbReference type="InterPro" id="IPR036770">
    <property type="entry name" value="Ankyrin_rpt-contain_sf"/>
</dbReference>
<evidence type="ECO:0000313" key="2">
    <source>
        <dbReference type="Proteomes" id="UP000036893"/>
    </source>
</evidence>
<dbReference type="Gene3D" id="1.25.40.20">
    <property type="entry name" value="Ankyrin repeat-containing domain"/>
    <property type="match status" value="1"/>
</dbReference>
<dbReference type="AlphaFoldDB" id="A0A8E0QVX5"/>
<dbReference type="GeneID" id="66993711"/>
<organism evidence="1 2">
    <name type="scientific">Aspergillus udagawae</name>
    <dbReference type="NCBI Taxonomy" id="91492"/>
    <lineage>
        <taxon>Eukaryota</taxon>
        <taxon>Fungi</taxon>
        <taxon>Dikarya</taxon>
        <taxon>Ascomycota</taxon>
        <taxon>Pezizomycotina</taxon>
        <taxon>Eurotiomycetes</taxon>
        <taxon>Eurotiomycetidae</taxon>
        <taxon>Eurotiales</taxon>
        <taxon>Aspergillaceae</taxon>
        <taxon>Aspergillus</taxon>
        <taxon>Aspergillus subgen. Fumigati</taxon>
    </lineage>
</organism>
<evidence type="ECO:0000313" key="1">
    <source>
        <dbReference type="EMBL" id="GIC89806.1"/>
    </source>
</evidence>
<protein>
    <submittedName>
        <fullName evidence="1">Uncharacterized protein</fullName>
    </submittedName>
</protein>
<reference evidence="1" key="1">
    <citation type="journal article" date="2015" name="Genome Announc.">
        <title>Draft Genome Sequence of the Pathogenic Filamentous Fungus Aspergillus udagawae Strain IFM 46973T.</title>
        <authorList>
            <person name="Kusuya Y."/>
            <person name="Takahashi-Nakaguchi A."/>
            <person name="Takahashi H."/>
            <person name="Yaguchi T."/>
        </authorList>
    </citation>
    <scope>NUCLEOTIDE SEQUENCE</scope>
    <source>
        <strain evidence="1">IFM 46973</strain>
    </source>
</reference>
<accession>A0A8E0QVX5</accession>
<proteinExistence type="predicted"/>
<reference evidence="1" key="2">
    <citation type="submission" date="2021-01" db="EMBL/GenBank/DDBJ databases">
        <title>Pan-genome distribution and transcriptional activeness of fungal secondary metabolism genes in Aspergillus section Fumigati.</title>
        <authorList>
            <person name="Takahashi H."/>
            <person name="Umemura M."/>
            <person name="Ninomiya A."/>
            <person name="Kusuya Y."/>
            <person name="Urayama S."/>
            <person name="Shimizu M."/>
            <person name="Watanabe A."/>
            <person name="Kamei K."/>
            <person name="Yaguchi T."/>
            <person name="Hagiwara D."/>
        </authorList>
    </citation>
    <scope>NUCLEOTIDE SEQUENCE</scope>
    <source>
        <strain evidence="1">IFM 46973</strain>
    </source>
</reference>
<gene>
    <name evidence="1" type="ORF">Aud_006234</name>
</gene>
<dbReference type="RefSeq" id="XP_043147072.1">
    <property type="nucleotide sequence ID" value="XM_043291137.1"/>
</dbReference>
<dbReference type="Proteomes" id="UP000036893">
    <property type="component" value="Unassembled WGS sequence"/>
</dbReference>
<comment type="caution">
    <text evidence="1">The sequence shown here is derived from an EMBL/GenBank/DDBJ whole genome shotgun (WGS) entry which is preliminary data.</text>
</comment>
<dbReference type="EMBL" id="BBXM02000004">
    <property type="protein sequence ID" value="GIC89806.1"/>
    <property type="molecule type" value="Genomic_DNA"/>
</dbReference>